<evidence type="ECO:0000313" key="14">
    <source>
        <dbReference type="Proteomes" id="UP000077961"/>
    </source>
</evidence>
<evidence type="ECO:0000256" key="5">
    <source>
        <dbReference type="ARBA" id="ARBA00022519"/>
    </source>
</evidence>
<feature type="domain" description="ABC transmembrane type-1" evidence="11">
    <location>
        <begin position="18"/>
        <end position="215"/>
    </location>
</feature>
<organism evidence="13 15">
    <name type="scientific">Paraburkholderia ginsengiterrae</name>
    <dbReference type="NCBI Taxonomy" id="1462993"/>
    <lineage>
        <taxon>Bacteria</taxon>
        <taxon>Pseudomonadati</taxon>
        <taxon>Pseudomonadota</taxon>
        <taxon>Betaproteobacteria</taxon>
        <taxon>Burkholderiales</taxon>
        <taxon>Burkholderiaceae</taxon>
        <taxon>Paraburkholderia</taxon>
    </lineage>
</organism>
<keyword evidence="7 9" id="KW-1133">Transmembrane helix</keyword>
<dbReference type="InterPro" id="IPR035906">
    <property type="entry name" value="MetI-like_sf"/>
</dbReference>
<feature type="transmembrane region" description="Helical" evidence="9">
    <location>
        <begin position="196"/>
        <end position="215"/>
    </location>
</feature>
<dbReference type="InterPro" id="IPR000515">
    <property type="entry name" value="MetI-like"/>
</dbReference>
<dbReference type="PANTHER" id="PTHR30614">
    <property type="entry name" value="MEMBRANE COMPONENT OF AMINO ACID ABC TRANSPORTER"/>
    <property type="match status" value="1"/>
</dbReference>
<name>A0A1A9NC51_9BURK</name>
<dbReference type="PANTHER" id="PTHR30614:SF10">
    <property type="entry name" value="ARGININE ABC TRANSPORTER PERMEASE PROTEIN ARTM"/>
    <property type="match status" value="1"/>
</dbReference>
<comment type="caution">
    <text evidence="13">The sequence shown here is derived from an EMBL/GenBank/DDBJ whole genome shotgun (WGS) entry which is preliminary data.</text>
</comment>
<keyword evidence="14" id="KW-1185">Reference proteome</keyword>
<evidence type="ECO:0000256" key="9">
    <source>
        <dbReference type="RuleBase" id="RU363032"/>
    </source>
</evidence>
<dbReference type="Proteomes" id="UP000077961">
    <property type="component" value="Unassembled WGS sequence"/>
</dbReference>
<evidence type="ECO:0000313" key="15">
    <source>
        <dbReference type="Proteomes" id="UP000078116"/>
    </source>
</evidence>
<keyword evidence="8 9" id="KW-0472">Membrane</keyword>
<evidence type="ECO:0000256" key="2">
    <source>
        <dbReference type="ARBA" id="ARBA00010072"/>
    </source>
</evidence>
<feature type="compositionally biased region" description="Polar residues" evidence="10">
    <location>
        <begin position="244"/>
        <end position="257"/>
    </location>
</feature>
<evidence type="ECO:0000256" key="10">
    <source>
        <dbReference type="SAM" id="MobiDB-lite"/>
    </source>
</evidence>
<dbReference type="Proteomes" id="UP000078116">
    <property type="component" value="Unassembled WGS sequence"/>
</dbReference>
<evidence type="ECO:0000256" key="6">
    <source>
        <dbReference type="ARBA" id="ARBA00022692"/>
    </source>
</evidence>
<comment type="subcellular location">
    <subcellularLocation>
        <location evidence="1">Cell inner membrane</location>
        <topology evidence="1">Multi-pass membrane protein</topology>
    </subcellularLocation>
    <subcellularLocation>
        <location evidence="9">Cell membrane</location>
        <topology evidence="9">Multi-pass membrane protein</topology>
    </subcellularLocation>
</comment>
<dbReference type="EMBL" id="LXKA01000132">
    <property type="protein sequence ID" value="OAJ63281.1"/>
    <property type="molecule type" value="Genomic_DNA"/>
</dbReference>
<feature type="region of interest" description="Disordered" evidence="10">
    <location>
        <begin position="232"/>
        <end position="257"/>
    </location>
</feature>
<dbReference type="InterPro" id="IPR043429">
    <property type="entry name" value="ArtM/GltK/GlnP/TcyL/YhdX-like"/>
</dbReference>
<comment type="similarity">
    <text evidence="2">Belongs to the binding-protein-dependent transport system permease family. HisMQ subfamily.</text>
</comment>
<evidence type="ECO:0000256" key="3">
    <source>
        <dbReference type="ARBA" id="ARBA00022448"/>
    </source>
</evidence>
<evidence type="ECO:0000256" key="4">
    <source>
        <dbReference type="ARBA" id="ARBA00022475"/>
    </source>
</evidence>
<dbReference type="AlphaFoldDB" id="A0A1A9NC51"/>
<dbReference type="Pfam" id="PF00528">
    <property type="entry name" value="BPD_transp_1"/>
    <property type="match status" value="1"/>
</dbReference>
<evidence type="ECO:0000256" key="8">
    <source>
        <dbReference type="ARBA" id="ARBA00023136"/>
    </source>
</evidence>
<dbReference type="PROSITE" id="PS50928">
    <property type="entry name" value="ABC_TM1"/>
    <property type="match status" value="1"/>
</dbReference>
<gene>
    <name evidence="12" type="ORF">A6V36_27355</name>
    <name evidence="13" type="ORF">A6V37_20500</name>
</gene>
<dbReference type="GO" id="GO:0043190">
    <property type="term" value="C:ATP-binding cassette (ABC) transporter complex"/>
    <property type="evidence" value="ECO:0007669"/>
    <property type="project" value="InterPro"/>
</dbReference>
<dbReference type="STRING" id="1462993.A6V36_27355"/>
<evidence type="ECO:0000313" key="13">
    <source>
        <dbReference type="EMBL" id="OAJ63281.1"/>
    </source>
</evidence>
<keyword evidence="3 9" id="KW-0813">Transport</keyword>
<sequence length="257" mass="27595">MFDFSLLLSSLPQLLSSLPVTLELFASIVVTGIVIGIPMTLLGLSNSKVLNGFVKFYIGAFRGTPALVQLFFLYYGFGQFSFVRHSMLWPILRDPFMCAVIALGMNSGAYTARILMGALSAVPKGIVEAAQALGLGNTSILTKIKAPIAVRIALPAYANETILNLKATSLASTVTIMELTGTSKLLVSETYAPYEIFVGAGLVYLLMTFVLAQFFKYLEFVVGRKTGKIDAAKNGKKRGGDSITRAQNSSDAQTASH</sequence>
<dbReference type="RefSeq" id="WP_064267610.1">
    <property type="nucleotide sequence ID" value="NZ_LXJZ01000140.1"/>
</dbReference>
<feature type="transmembrane region" description="Helical" evidence="9">
    <location>
        <begin position="20"/>
        <end position="44"/>
    </location>
</feature>
<dbReference type="CDD" id="cd06261">
    <property type="entry name" value="TM_PBP2"/>
    <property type="match status" value="1"/>
</dbReference>
<dbReference type="SUPFAM" id="SSF161098">
    <property type="entry name" value="MetI-like"/>
    <property type="match status" value="1"/>
</dbReference>
<evidence type="ECO:0000256" key="7">
    <source>
        <dbReference type="ARBA" id="ARBA00022989"/>
    </source>
</evidence>
<dbReference type="InterPro" id="IPR010065">
    <property type="entry name" value="AA_ABC_transptr_permease_3TM"/>
</dbReference>
<evidence type="ECO:0000313" key="12">
    <source>
        <dbReference type="EMBL" id="OAJ59368.1"/>
    </source>
</evidence>
<keyword evidence="5" id="KW-0997">Cell inner membrane</keyword>
<dbReference type="OrthoDB" id="7026155at2"/>
<keyword evidence="4" id="KW-1003">Cell membrane</keyword>
<protein>
    <recommendedName>
        <fullName evidence="11">ABC transmembrane type-1 domain-containing protein</fullName>
    </recommendedName>
</protein>
<evidence type="ECO:0000256" key="1">
    <source>
        <dbReference type="ARBA" id="ARBA00004429"/>
    </source>
</evidence>
<dbReference type="GO" id="GO:0006865">
    <property type="term" value="P:amino acid transport"/>
    <property type="evidence" value="ECO:0007669"/>
    <property type="project" value="TreeGrafter"/>
</dbReference>
<dbReference type="Gene3D" id="1.10.3720.10">
    <property type="entry name" value="MetI-like"/>
    <property type="match status" value="1"/>
</dbReference>
<proteinExistence type="inferred from homology"/>
<reference evidence="14 15" key="1">
    <citation type="submission" date="2016-04" db="EMBL/GenBank/DDBJ databases">
        <title>Reclassification of Paraburkholderia panaciterrae (Farh et al. 2015) Dobritsa &amp; Samadpour 2016 as a later homotypic synonym of Paraburkholderia ginsengiterrae (Farh et al. 2015) Dobritsa &amp; Samadpour 2016.</title>
        <authorList>
            <person name="Dobritsa A.P."/>
            <person name="Kutumbaka K."/>
            <person name="Samadpour M."/>
        </authorList>
    </citation>
    <scope>NUCLEOTIDE SEQUENCE [LARGE SCALE GENOMIC DNA]</scope>
    <source>
        <strain evidence="13 15">DCY85</strain>
        <strain evidence="12 14">DCY85-1</strain>
    </source>
</reference>
<feature type="transmembrane region" description="Helical" evidence="9">
    <location>
        <begin position="56"/>
        <end position="77"/>
    </location>
</feature>
<dbReference type="GO" id="GO:0022857">
    <property type="term" value="F:transmembrane transporter activity"/>
    <property type="evidence" value="ECO:0007669"/>
    <property type="project" value="InterPro"/>
</dbReference>
<evidence type="ECO:0000259" key="11">
    <source>
        <dbReference type="PROSITE" id="PS50928"/>
    </source>
</evidence>
<dbReference type="NCBIfam" id="TIGR01726">
    <property type="entry name" value="HEQRo_perm_3TM"/>
    <property type="match status" value="1"/>
</dbReference>
<dbReference type="EMBL" id="LXJZ01000140">
    <property type="protein sequence ID" value="OAJ59368.1"/>
    <property type="molecule type" value="Genomic_DNA"/>
</dbReference>
<accession>A0A1A9NC51</accession>
<keyword evidence="6 9" id="KW-0812">Transmembrane</keyword>